<dbReference type="EMBL" id="JAAIYO010000003">
    <property type="protein sequence ID" value="MBE4749079.1"/>
    <property type="molecule type" value="Genomic_DNA"/>
</dbReference>
<dbReference type="SUPFAM" id="SSF51735">
    <property type="entry name" value="NAD(P)-binding Rossmann-fold domains"/>
    <property type="match status" value="1"/>
</dbReference>
<reference evidence="6 7" key="1">
    <citation type="submission" date="2020-02" db="EMBL/GenBank/DDBJ databases">
        <authorList>
            <person name="Babadi Z.K."/>
            <person name="Risdian C."/>
            <person name="Ebrahimipour G.H."/>
            <person name="Wink J."/>
        </authorList>
    </citation>
    <scope>NUCLEOTIDE SEQUENCE [LARGE SCALE GENOMIC DNA]</scope>
    <source>
        <strain evidence="6 7">ZKHCc1 1396</strain>
    </source>
</reference>
<feature type="domain" description="Gfo/Idh/MocA-like oxidoreductase N-terminal" evidence="4">
    <location>
        <begin position="11"/>
        <end position="127"/>
    </location>
</feature>
<feature type="region of interest" description="Disordered" evidence="3">
    <location>
        <begin position="344"/>
        <end position="363"/>
    </location>
</feature>
<comment type="similarity">
    <text evidence="1">Belongs to the Gfo/Idh/MocA family.</text>
</comment>
<evidence type="ECO:0000259" key="4">
    <source>
        <dbReference type="Pfam" id="PF01408"/>
    </source>
</evidence>
<feature type="domain" description="Gfo/Idh/MocA-like oxidoreductase C-terminal" evidence="5">
    <location>
        <begin position="139"/>
        <end position="345"/>
    </location>
</feature>
<evidence type="ECO:0000256" key="2">
    <source>
        <dbReference type="ARBA" id="ARBA00023002"/>
    </source>
</evidence>
<dbReference type="NCBIfam" id="NF008607">
    <property type="entry name" value="PRK11579.1"/>
    <property type="match status" value="1"/>
</dbReference>
<keyword evidence="7" id="KW-1185">Reference proteome</keyword>
<dbReference type="PANTHER" id="PTHR43708:SF5">
    <property type="entry name" value="CONSERVED EXPRESSED OXIDOREDUCTASE (EUROFUNG)-RELATED"/>
    <property type="match status" value="1"/>
</dbReference>
<dbReference type="InterPro" id="IPR036291">
    <property type="entry name" value="NAD(P)-bd_dom_sf"/>
</dbReference>
<dbReference type="InterPro" id="IPR051317">
    <property type="entry name" value="Gfo/Idh/MocA_oxidoreduct"/>
</dbReference>
<dbReference type="Pfam" id="PF02894">
    <property type="entry name" value="GFO_IDH_MocA_C"/>
    <property type="match status" value="1"/>
</dbReference>
<keyword evidence="2" id="KW-0560">Oxidoreductase</keyword>
<dbReference type="InterPro" id="IPR004104">
    <property type="entry name" value="Gfo/Idh/MocA-like_OxRdtase_C"/>
</dbReference>
<dbReference type="SUPFAM" id="SSF55347">
    <property type="entry name" value="Glyceraldehyde-3-phosphate dehydrogenase-like, C-terminal domain"/>
    <property type="match status" value="1"/>
</dbReference>
<protein>
    <submittedName>
        <fullName evidence="6">Oxidoreductase</fullName>
    </submittedName>
</protein>
<accession>A0ABR9PMI6</accession>
<dbReference type="Pfam" id="PF01408">
    <property type="entry name" value="GFO_IDH_MocA"/>
    <property type="match status" value="1"/>
</dbReference>
<evidence type="ECO:0000256" key="3">
    <source>
        <dbReference type="SAM" id="MobiDB-lite"/>
    </source>
</evidence>
<comment type="caution">
    <text evidence="6">The sequence shown here is derived from an EMBL/GenBank/DDBJ whole genome shotgun (WGS) entry which is preliminary data.</text>
</comment>
<organism evidence="6 7">
    <name type="scientific">Corallococcus soli</name>
    <dbReference type="NCBI Taxonomy" id="2710757"/>
    <lineage>
        <taxon>Bacteria</taxon>
        <taxon>Pseudomonadati</taxon>
        <taxon>Myxococcota</taxon>
        <taxon>Myxococcia</taxon>
        <taxon>Myxococcales</taxon>
        <taxon>Cystobacterineae</taxon>
        <taxon>Myxococcaceae</taxon>
        <taxon>Corallococcus</taxon>
    </lineage>
</organism>
<dbReference type="RefSeq" id="WP_193348482.1">
    <property type="nucleotide sequence ID" value="NZ_CBCSIP010000206.1"/>
</dbReference>
<dbReference type="PANTHER" id="PTHR43708">
    <property type="entry name" value="CONSERVED EXPRESSED OXIDOREDUCTASE (EUROFUNG)"/>
    <property type="match status" value="1"/>
</dbReference>
<evidence type="ECO:0000256" key="1">
    <source>
        <dbReference type="ARBA" id="ARBA00010928"/>
    </source>
</evidence>
<dbReference type="Gene3D" id="3.40.50.720">
    <property type="entry name" value="NAD(P)-binding Rossmann-like Domain"/>
    <property type="match status" value="1"/>
</dbReference>
<evidence type="ECO:0000259" key="5">
    <source>
        <dbReference type="Pfam" id="PF02894"/>
    </source>
</evidence>
<name>A0ABR9PMI6_9BACT</name>
<dbReference type="Proteomes" id="UP001516472">
    <property type="component" value="Unassembled WGS sequence"/>
</dbReference>
<gene>
    <name evidence="6" type="ORF">G4177_12995</name>
</gene>
<evidence type="ECO:0000313" key="6">
    <source>
        <dbReference type="EMBL" id="MBE4749079.1"/>
    </source>
</evidence>
<dbReference type="InterPro" id="IPR000683">
    <property type="entry name" value="Gfo/Idh/MocA-like_OxRdtase_N"/>
</dbReference>
<dbReference type="Gene3D" id="3.30.360.10">
    <property type="entry name" value="Dihydrodipicolinate Reductase, domain 2"/>
    <property type="match status" value="1"/>
</dbReference>
<evidence type="ECO:0000313" key="7">
    <source>
        <dbReference type="Proteomes" id="UP001516472"/>
    </source>
</evidence>
<proteinExistence type="inferred from homology"/>
<sequence length="363" mass="39042">MASAPAPGSVLRVGLLGYGLSGSRFHGPLVAAEPAFTLAAVASRRADVVARDWPGVRTGTVESLLTDPDLHVLVVCTPNDSHASLAEQALRAGKHVVVEKPFTLDADEALRLDALARERGLCLTVFHNRRWDGDFLTVRQLLNQGRLGTLYSLESHFDRFRPQVKARWKEQDVPGGGTLWDLGAHVVDQAVQLFGMPESVGADLGRQRPGAQGTDWFHLVLRYGTLRVLLHSGSVVHAPWPRFVLQGDQDAYVKHGLDPQEGQLEAGLRPGHPDFGSEPSANHGRLLTSGDTVTTAPGDYGHFYRQLAAAILHGAPVPVTALSASQTVRVIQAALQSDAEGRRIAVTARRAPSGRGEDEPAGH</sequence>